<sequence>MASISKRCQVNLTEIIAKVPKRLLESPSNPASIDLSIAENHLVRKEVLELVSAEIQNQLTVELLDWPKGLWGDPELLKLLSQLFNSYWHPQELLEPHHFVVGPGASACLDALVYNICDEGEGVLVPCPYWNGYDNFLRAHSGIILIPVNVSGLEQALSFDMVQILEETLAATKTPVRALIISNPHNPLGRCYSRETLLKIAGFCSNNKIHLISDEVFALSVFSSKDLPDATNFTSVLALDQKIIPQDSVHVVWSVSKDLGLGGARLATVVTRNPSLRNGIALLGPINVSTMVTLSCKAVLKTDNLRRLVELNRVRLGEAYHLLTQGFKDSGISYFPANCTTILLANLAPKASSKEEQVAALLKYSEAGVLVAAGSAYHLPANYHGWFRVGFAVDLTILKQALTTLVKVYQQLS</sequence>
<evidence type="ECO:0000259" key="3">
    <source>
        <dbReference type="Pfam" id="PF00155"/>
    </source>
</evidence>
<protein>
    <recommendedName>
        <fullName evidence="3">Aminotransferase class I/classII large domain-containing protein</fullName>
    </recommendedName>
</protein>
<comment type="caution">
    <text evidence="4">The sequence shown here is derived from an EMBL/GenBank/DDBJ whole genome shotgun (WGS) entry which is preliminary data.</text>
</comment>
<dbReference type="InterPro" id="IPR015424">
    <property type="entry name" value="PyrdxlP-dep_Trfase"/>
</dbReference>
<dbReference type="InterPro" id="IPR004839">
    <property type="entry name" value="Aminotransferase_I/II_large"/>
</dbReference>
<dbReference type="OrthoDB" id="1077582at2759"/>
<gene>
    <name evidence="4" type="ORF">GOMPHAMPRED_004065</name>
</gene>
<dbReference type="EMBL" id="CAJPDQ010000024">
    <property type="protein sequence ID" value="CAF9926113.1"/>
    <property type="molecule type" value="Genomic_DNA"/>
</dbReference>
<dbReference type="GO" id="GO:0008483">
    <property type="term" value="F:transaminase activity"/>
    <property type="evidence" value="ECO:0007669"/>
    <property type="project" value="TreeGrafter"/>
</dbReference>
<keyword evidence="2" id="KW-0663">Pyridoxal phosphate</keyword>
<dbReference type="Pfam" id="PF00155">
    <property type="entry name" value="Aminotran_1_2"/>
    <property type="match status" value="1"/>
</dbReference>
<dbReference type="PANTHER" id="PTHR43795">
    <property type="entry name" value="BIFUNCTIONAL ASPARTATE AMINOTRANSFERASE AND GLUTAMATE/ASPARTATE-PREPHENATE AMINOTRANSFERASE-RELATED"/>
    <property type="match status" value="1"/>
</dbReference>
<organism evidence="4 5">
    <name type="scientific">Gomphillus americanus</name>
    <dbReference type="NCBI Taxonomy" id="1940652"/>
    <lineage>
        <taxon>Eukaryota</taxon>
        <taxon>Fungi</taxon>
        <taxon>Dikarya</taxon>
        <taxon>Ascomycota</taxon>
        <taxon>Pezizomycotina</taxon>
        <taxon>Lecanoromycetes</taxon>
        <taxon>OSLEUM clade</taxon>
        <taxon>Ostropomycetidae</taxon>
        <taxon>Ostropales</taxon>
        <taxon>Graphidaceae</taxon>
        <taxon>Gomphilloideae</taxon>
        <taxon>Gomphillus</taxon>
    </lineage>
</organism>
<dbReference type="InterPro" id="IPR015421">
    <property type="entry name" value="PyrdxlP-dep_Trfase_major"/>
</dbReference>
<dbReference type="InterPro" id="IPR050478">
    <property type="entry name" value="Ethylene_sulfur-biosynth"/>
</dbReference>
<dbReference type="Gene3D" id="3.40.640.10">
    <property type="entry name" value="Type I PLP-dependent aspartate aminotransferase-like (Major domain)"/>
    <property type="match status" value="1"/>
</dbReference>
<dbReference type="AlphaFoldDB" id="A0A8H3FQP0"/>
<evidence type="ECO:0000256" key="1">
    <source>
        <dbReference type="ARBA" id="ARBA00007441"/>
    </source>
</evidence>
<dbReference type="GO" id="GO:0006520">
    <property type="term" value="P:amino acid metabolic process"/>
    <property type="evidence" value="ECO:0007669"/>
    <property type="project" value="TreeGrafter"/>
</dbReference>
<evidence type="ECO:0000313" key="5">
    <source>
        <dbReference type="Proteomes" id="UP000664169"/>
    </source>
</evidence>
<dbReference type="SUPFAM" id="SSF53383">
    <property type="entry name" value="PLP-dependent transferases"/>
    <property type="match status" value="1"/>
</dbReference>
<evidence type="ECO:0000256" key="2">
    <source>
        <dbReference type="ARBA" id="ARBA00022898"/>
    </source>
</evidence>
<dbReference type="PANTHER" id="PTHR43795:SF39">
    <property type="entry name" value="AMINOTRANSFERASE CLASS I_CLASSII DOMAIN-CONTAINING PROTEIN"/>
    <property type="match status" value="1"/>
</dbReference>
<reference evidence="4" key="1">
    <citation type="submission" date="2021-03" db="EMBL/GenBank/DDBJ databases">
        <authorList>
            <person name="Tagirdzhanova G."/>
        </authorList>
    </citation>
    <scope>NUCLEOTIDE SEQUENCE</scope>
</reference>
<proteinExistence type="inferred from homology"/>
<comment type="similarity">
    <text evidence="1">Belongs to the class-I pyridoxal-phosphate-dependent aminotransferase family.</text>
</comment>
<dbReference type="InterPro" id="IPR004838">
    <property type="entry name" value="NHTrfase_class1_PyrdxlP-BS"/>
</dbReference>
<feature type="domain" description="Aminotransferase class I/classII large" evidence="3">
    <location>
        <begin position="72"/>
        <end position="402"/>
    </location>
</feature>
<dbReference type="InterPro" id="IPR015422">
    <property type="entry name" value="PyrdxlP-dep_Trfase_small"/>
</dbReference>
<dbReference type="Gene3D" id="3.90.1150.10">
    <property type="entry name" value="Aspartate Aminotransferase, domain 1"/>
    <property type="match status" value="1"/>
</dbReference>
<keyword evidence="5" id="KW-1185">Reference proteome</keyword>
<name>A0A8H3FQP0_9LECA</name>
<dbReference type="GO" id="GO:0030170">
    <property type="term" value="F:pyridoxal phosphate binding"/>
    <property type="evidence" value="ECO:0007669"/>
    <property type="project" value="InterPro"/>
</dbReference>
<evidence type="ECO:0000313" key="4">
    <source>
        <dbReference type="EMBL" id="CAF9926113.1"/>
    </source>
</evidence>
<dbReference type="CDD" id="cd00609">
    <property type="entry name" value="AAT_like"/>
    <property type="match status" value="1"/>
</dbReference>
<accession>A0A8H3FQP0</accession>
<dbReference type="PROSITE" id="PS00105">
    <property type="entry name" value="AA_TRANSFER_CLASS_1"/>
    <property type="match status" value="1"/>
</dbReference>
<dbReference type="PRINTS" id="PR00753">
    <property type="entry name" value="ACCSYNTHASE"/>
</dbReference>
<dbReference type="Proteomes" id="UP000664169">
    <property type="component" value="Unassembled WGS sequence"/>
</dbReference>